<evidence type="ECO:0000313" key="4">
    <source>
        <dbReference type="Proteomes" id="UP000654075"/>
    </source>
</evidence>
<proteinExistence type="predicted"/>
<dbReference type="Pfam" id="PF00168">
    <property type="entry name" value="C2"/>
    <property type="match status" value="1"/>
</dbReference>
<dbReference type="EMBL" id="CAJNNV010015187">
    <property type="protein sequence ID" value="CAE8603283.1"/>
    <property type="molecule type" value="Genomic_DNA"/>
</dbReference>
<evidence type="ECO:0000313" key="3">
    <source>
        <dbReference type="EMBL" id="CAE8603283.1"/>
    </source>
</evidence>
<dbReference type="InterPro" id="IPR036691">
    <property type="entry name" value="Endo/exonu/phosph_ase_sf"/>
</dbReference>
<protein>
    <recommendedName>
        <fullName evidence="2">C2 domain-containing protein</fullName>
    </recommendedName>
</protein>
<dbReference type="InterPro" id="IPR000008">
    <property type="entry name" value="C2_dom"/>
</dbReference>
<feature type="non-terminal residue" evidence="3">
    <location>
        <position position="1"/>
    </location>
</feature>
<dbReference type="GO" id="GO:0046856">
    <property type="term" value="P:phosphatidylinositol dephosphorylation"/>
    <property type="evidence" value="ECO:0007669"/>
    <property type="project" value="InterPro"/>
</dbReference>
<keyword evidence="4" id="KW-1185">Reference proteome</keyword>
<feature type="non-terminal residue" evidence="3">
    <location>
        <position position="617"/>
    </location>
</feature>
<dbReference type="Proteomes" id="UP000654075">
    <property type="component" value="Unassembled WGS sequence"/>
</dbReference>
<dbReference type="Gene3D" id="2.60.40.150">
    <property type="entry name" value="C2 domain"/>
    <property type="match status" value="1"/>
</dbReference>
<feature type="region of interest" description="Disordered" evidence="1">
    <location>
        <begin position="304"/>
        <end position="335"/>
    </location>
</feature>
<dbReference type="GO" id="GO:0004439">
    <property type="term" value="F:phosphatidylinositol-4,5-bisphosphate 5-phosphatase activity"/>
    <property type="evidence" value="ECO:0007669"/>
    <property type="project" value="TreeGrafter"/>
</dbReference>
<dbReference type="CDD" id="cd00030">
    <property type="entry name" value="C2"/>
    <property type="match status" value="1"/>
</dbReference>
<sequence length="617" mass="67187">DPGEADCQNSEVDAPPAPWDSFKLLCFTWNLGDAKPLEEELSHWLPLSGGEFDLVVVGVQECGYAGSDITRTPYAGVSPDIKRTPKKRKSLQGSCAVKANMIASAAEEFYEILARSPSRSDLSPTPRSREVTEKAFSFHWDDILAERLGDGFVRVQQAVLMSMRLLVFARAQHCDGSQRWRGGPVVHSVQQTYSATGLLAGTVGNKGGLVVSLGFGPTSLCFVSCHLAAHMKFVNKRDSDCQEILAETWPVCHSRLDAVSQFDHCFWLGDLNYRIDMNATPCTATTTPTDRACHSATTTAAATATATATTRPTRPTTATAAATAATTATTTTTTTNHNTFSEKEQFFAITALATDGRFRELMAHDQLTCQRALGKAFAGFQEGCPDFPPTFKVERRPGVQHIQQRAPSYCDRVLWKSMPPLKDHVLQHYLGSVPEVSSSDHKPVVAHFELRSSAELAALLLQADGGLDPARFPVVRVSELRGHGLGGASGRKVPSPYVVLLVAPLQLNSEEHVSAVKKRTRNPVWRGQDLPVWRPAATTQAELSHCTLLLVVYDRSRLGSDVRMGCVALRFPAAECSSGTSLRCSFHEPIVDRNQTEGRGTLRGVLEVDWSPAALES</sequence>
<accession>A0A813EMK5</accession>
<dbReference type="AlphaFoldDB" id="A0A813EMK5"/>
<organism evidence="3 4">
    <name type="scientific">Polarella glacialis</name>
    <name type="common">Dinoflagellate</name>
    <dbReference type="NCBI Taxonomy" id="89957"/>
    <lineage>
        <taxon>Eukaryota</taxon>
        <taxon>Sar</taxon>
        <taxon>Alveolata</taxon>
        <taxon>Dinophyceae</taxon>
        <taxon>Suessiales</taxon>
        <taxon>Suessiaceae</taxon>
        <taxon>Polarella</taxon>
    </lineage>
</organism>
<dbReference type="PROSITE" id="PS50004">
    <property type="entry name" value="C2"/>
    <property type="match status" value="1"/>
</dbReference>
<dbReference type="OMA" id="FHWDDIL"/>
<dbReference type="PANTHER" id="PTHR11200">
    <property type="entry name" value="INOSITOL 5-PHOSPHATASE"/>
    <property type="match status" value="1"/>
</dbReference>
<dbReference type="SUPFAM" id="SSF56219">
    <property type="entry name" value="DNase I-like"/>
    <property type="match status" value="1"/>
</dbReference>
<evidence type="ECO:0000259" key="2">
    <source>
        <dbReference type="PROSITE" id="PS50004"/>
    </source>
</evidence>
<dbReference type="InterPro" id="IPR046985">
    <property type="entry name" value="IP5"/>
</dbReference>
<dbReference type="SMART" id="SM00128">
    <property type="entry name" value="IPPc"/>
    <property type="match status" value="1"/>
</dbReference>
<dbReference type="Pfam" id="PF22669">
    <property type="entry name" value="Exo_endo_phos2"/>
    <property type="match status" value="2"/>
</dbReference>
<feature type="domain" description="C2" evidence="2">
    <location>
        <begin position="455"/>
        <end position="586"/>
    </location>
</feature>
<dbReference type="InterPro" id="IPR000300">
    <property type="entry name" value="IPPc"/>
</dbReference>
<dbReference type="SUPFAM" id="SSF49562">
    <property type="entry name" value="C2 domain (Calcium/lipid-binding domain, CaLB)"/>
    <property type="match status" value="1"/>
</dbReference>
<dbReference type="OrthoDB" id="410499at2759"/>
<dbReference type="Gene3D" id="3.60.10.10">
    <property type="entry name" value="Endonuclease/exonuclease/phosphatase"/>
    <property type="match status" value="1"/>
</dbReference>
<evidence type="ECO:0000256" key="1">
    <source>
        <dbReference type="SAM" id="MobiDB-lite"/>
    </source>
</evidence>
<comment type="caution">
    <text evidence="3">The sequence shown here is derived from an EMBL/GenBank/DDBJ whole genome shotgun (WGS) entry which is preliminary data.</text>
</comment>
<dbReference type="InterPro" id="IPR035892">
    <property type="entry name" value="C2_domain_sf"/>
</dbReference>
<reference evidence="3" key="1">
    <citation type="submission" date="2021-02" db="EMBL/GenBank/DDBJ databases">
        <authorList>
            <person name="Dougan E. K."/>
            <person name="Rhodes N."/>
            <person name="Thang M."/>
            <person name="Chan C."/>
        </authorList>
    </citation>
    <scope>NUCLEOTIDE SEQUENCE</scope>
</reference>
<gene>
    <name evidence="3" type="ORF">PGLA1383_LOCUS21498</name>
</gene>
<name>A0A813EMK5_POLGL</name>